<gene>
    <name evidence="1" type="ORF">Desgi_4177</name>
</gene>
<protein>
    <recommendedName>
        <fullName evidence="3">ATP-NAD kinase</fullName>
    </recommendedName>
</protein>
<evidence type="ECO:0008006" key="3">
    <source>
        <dbReference type="Google" id="ProtNLM"/>
    </source>
</evidence>
<evidence type="ECO:0000313" key="1">
    <source>
        <dbReference type="EMBL" id="AGL03432.1"/>
    </source>
</evidence>
<dbReference type="InterPro" id="IPR039065">
    <property type="entry name" value="AcoX-like"/>
</dbReference>
<name>R4KPE1_9FIRM</name>
<dbReference type="eggNOG" id="COG0061">
    <property type="taxonomic scope" value="Bacteria"/>
</dbReference>
<dbReference type="GO" id="GO:0003951">
    <property type="term" value="F:NAD+ kinase activity"/>
    <property type="evidence" value="ECO:0007669"/>
    <property type="project" value="InterPro"/>
</dbReference>
<dbReference type="Proteomes" id="UP000013520">
    <property type="component" value="Chromosome"/>
</dbReference>
<accession>R4KPE1</accession>
<dbReference type="PANTHER" id="PTHR40697:SF3">
    <property type="entry name" value="ACETOIN CATABOLISM PROTEIN X"/>
    <property type="match status" value="1"/>
</dbReference>
<dbReference type="PANTHER" id="PTHR40697">
    <property type="entry name" value="ACETOIN CATABOLISM PROTEIN X"/>
    <property type="match status" value="1"/>
</dbReference>
<organism evidence="1 2">
    <name type="scientific">Desulfoscipio gibsoniae DSM 7213</name>
    <dbReference type="NCBI Taxonomy" id="767817"/>
    <lineage>
        <taxon>Bacteria</taxon>
        <taxon>Bacillati</taxon>
        <taxon>Bacillota</taxon>
        <taxon>Clostridia</taxon>
        <taxon>Eubacteriales</taxon>
        <taxon>Desulfallaceae</taxon>
        <taxon>Desulfoscipio</taxon>
    </lineage>
</organism>
<sequence>MSSVGIIANPASGKDIRRLVAYATVFDNNEKVNLIRRVLLGLHAVGVQRVHFMPDYFGFCHRVMDGLAGQHRPALEISLLDMPVEASQLDSRRAAALMTGAGVRCIITLGGDGTNRVVARGAGEVPLLPISTGTNNVFPVLVEGTIAGLAAGLLVTGAVRPEQALVRTKKLVIYINGRPVDSALIDAVVLSDRFIGSRAVWEVDKIKQIVVTRGATTNIGIASVAGGIRHIGMKEPLGMHIVVGGDNTPLQVKAAIGPGLIRRVPVARHELLSPGQRVTVLENPCVIALDGEREIQVNRGDRAEVELSPAGPLVVDINRTMSTAAAGGAFKINTIDGVSD</sequence>
<dbReference type="RefSeq" id="WP_006521522.1">
    <property type="nucleotide sequence ID" value="NC_021184.1"/>
</dbReference>
<proteinExistence type="predicted"/>
<evidence type="ECO:0000313" key="2">
    <source>
        <dbReference type="Proteomes" id="UP000013520"/>
    </source>
</evidence>
<dbReference type="AlphaFoldDB" id="R4KPE1"/>
<dbReference type="KEGG" id="dgi:Desgi_4177"/>
<dbReference type="Pfam" id="PF01513">
    <property type="entry name" value="NAD_kinase"/>
    <property type="match status" value="1"/>
</dbReference>
<dbReference type="PIRSF" id="PIRSF018567">
    <property type="entry name" value="AcoX"/>
    <property type="match status" value="1"/>
</dbReference>
<keyword evidence="2" id="KW-1185">Reference proteome</keyword>
<dbReference type="GO" id="GO:0005524">
    <property type="term" value="F:ATP binding"/>
    <property type="evidence" value="ECO:0007669"/>
    <property type="project" value="UniProtKB-ARBA"/>
</dbReference>
<dbReference type="STRING" id="767817.Desgi_4177"/>
<dbReference type="InterPro" id="IPR002504">
    <property type="entry name" value="NADK"/>
</dbReference>
<reference evidence="1 2" key="1">
    <citation type="submission" date="2012-01" db="EMBL/GenBank/DDBJ databases">
        <title>Complete sequence of Desulfotomaculum gibsoniae DSM 7213.</title>
        <authorList>
            <consortium name="US DOE Joint Genome Institute"/>
            <person name="Lucas S."/>
            <person name="Han J."/>
            <person name="Lapidus A."/>
            <person name="Cheng J.-F."/>
            <person name="Goodwin L."/>
            <person name="Pitluck S."/>
            <person name="Peters L."/>
            <person name="Ovchinnikova G."/>
            <person name="Teshima H."/>
            <person name="Detter J.C."/>
            <person name="Han C."/>
            <person name="Tapia R."/>
            <person name="Land M."/>
            <person name="Hauser L."/>
            <person name="Kyrpides N."/>
            <person name="Ivanova N."/>
            <person name="Pagani I."/>
            <person name="Parshina S."/>
            <person name="Plugge C."/>
            <person name="Muyzer G."/>
            <person name="Kuever J."/>
            <person name="Ivanova A."/>
            <person name="Nazina T."/>
            <person name="Klenk H.-P."/>
            <person name="Brambilla E."/>
            <person name="Spring S."/>
            <person name="Stams A.F."/>
            <person name="Woyke T."/>
        </authorList>
    </citation>
    <scope>NUCLEOTIDE SEQUENCE [LARGE SCALE GENOMIC DNA]</scope>
    <source>
        <strain evidence="1 2">DSM 7213</strain>
    </source>
</reference>
<dbReference type="EMBL" id="CP003273">
    <property type="protein sequence ID" value="AGL03432.1"/>
    <property type="molecule type" value="Genomic_DNA"/>
</dbReference>
<dbReference type="InterPro" id="IPR016064">
    <property type="entry name" value="NAD/diacylglycerol_kinase_sf"/>
</dbReference>
<dbReference type="OrthoDB" id="4292700at2"/>
<dbReference type="HOGENOM" id="CLU_786821_0_0_9"/>
<dbReference type="GO" id="GO:0006741">
    <property type="term" value="P:NADP+ biosynthetic process"/>
    <property type="evidence" value="ECO:0007669"/>
    <property type="project" value="InterPro"/>
</dbReference>
<dbReference type="GO" id="GO:0051287">
    <property type="term" value="F:NAD binding"/>
    <property type="evidence" value="ECO:0007669"/>
    <property type="project" value="UniProtKB-ARBA"/>
</dbReference>
<dbReference type="SUPFAM" id="SSF111331">
    <property type="entry name" value="NAD kinase/diacylglycerol kinase-like"/>
    <property type="match status" value="1"/>
</dbReference>
<dbReference type="InterPro" id="IPR011391">
    <property type="entry name" value="AcoX_kinase"/>
</dbReference>